<feature type="transmembrane region" description="Helical" evidence="8">
    <location>
        <begin position="264"/>
        <end position="290"/>
    </location>
</feature>
<evidence type="ECO:0000313" key="9">
    <source>
        <dbReference type="EMBL" id="OGM65401.1"/>
    </source>
</evidence>
<dbReference type="Proteomes" id="UP000176725">
    <property type="component" value="Unassembled WGS sequence"/>
</dbReference>
<protein>
    <recommendedName>
        <fullName evidence="11">Glycosyltransferase RgtA/B/C/D-like domain-containing protein</fullName>
    </recommendedName>
</protein>
<keyword evidence="6 8" id="KW-0472">Membrane</keyword>
<dbReference type="Pfam" id="PF09594">
    <property type="entry name" value="GT87"/>
    <property type="match status" value="1"/>
</dbReference>
<feature type="transmembrane region" description="Helical" evidence="8">
    <location>
        <begin position="186"/>
        <end position="209"/>
    </location>
</feature>
<keyword evidence="5 8" id="KW-1133">Transmembrane helix</keyword>
<dbReference type="STRING" id="1802521.A2893_01650"/>
<keyword evidence="3" id="KW-0808">Transferase</keyword>
<evidence type="ECO:0000256" key="6">
    <source>
        <dbReference type="ARBA" id="ARBA00023136"/>
    </source>
</evidence>
<keyword evidence="2" id="KW-1003">Cell membrane</keyword>
<feature type="transmembrane region" description="Helical" evidence="8">
    <location>
        <begin position="143"/>
        <end position="159"/>
    </location>
</feature>
<feature type="transmembrane region" description="Helical" evidence="8">
    <location>
        <begin position="355"/>
        <end position="388"/>
    </location>
</feature>
<evidence type="ECO:0000256" key="2">
    <source>
        <dbReference type="ARBA" id="ARBA00022475"/>
    </source>
</evidence>
<feature type="transmembrane region" description="Helical" evidence="8">
    <location>
        <begin position="164"/>
        <end position="180"/>
    </location>
</feature>
<evidence type="ECO:0000256" key="3">
    <source>
        <dbReference type="ARBA" id="ARBA00022679"/>
    </source>
</evidence>
<evidence type="ECO:0000256" key="5">
    <source>
        <dbReference type="ARBA" id="ARBA00022989"/>
    </source>
</evidence>
<feature type="transmembrane region" description="Helical" evidence="8">
    <location>
        <begin position="327"/>
        <end position="343"/>
    </location>
</feature>
<evidence type="ECO:0000256" key="7">
    <source>
        <dbReference type="ARBA" id="ARBA00024033"/>
    </source>
</evidence>
<evidence type="ECO:0008006" key="11">
    <source>
        <dbReference type="Google" id="ProtNLM"/>
    </source>
</evidence>
<accession>A0A1F8BMS7</accession>
<sequence length="403" mass="46449">MCISVFNFLRQKIFINPTFWSGTLLFLVALMIFNRFFFEVPFSLIEGSDFLHFVAPAQTVREGKGYLLYDVSTNFQVQKTLLGPELRTSVLTFRNLPFVTLIFLPFTFLPLLTALRLFGVINIVLILFTTVFLRKYISKTPTIYLFTILFTFIPIIETLKNGQLSIFLTLLISVIYIFLIRKKDLWVGVVTSLLLIKTQFVIFFPFLLLISKDKRTFFLGYLWGVLIIFLASSLIAGPSFWLHYPKYLLETEGPKFGSRVEELFTLYAFFQQIGIEKLASLILNGILYGVSVMLFKKNYKNAGFNNSFIALTLFSLSFSMHILLHDLSILTILLFILTSRLILVARDGDTFIKNLFFLVVLYLVPILAFRISAPYLSIVLFGTGFYFLYNKTLKYKDEAVTLT</sequence>
<dbReference type="EMBL" id="MGHH01000004">
    <property type="protein sequence ID" value="OGM65401.1"/>
    <property type="molecule type" value="Genomic_DNA"/>
</dbReference>
<name>A0A1F8BMS7_9BACT</name>
<keyword evidence="4 8" id="KW-0812">Transmembrane</keyword>
<evidence type="ECO:0000256" key="1">
    <source>
        <dbReference type="ARBA" id="ARBA00004651"/>
    </source>
</evidence>
<dbReference type="GO" id="GO:0005886">
    <property type="term" value="C:plasma membrane"/>
    <property type="evidence" value="ECO:0007669"/>
    <property type="project" value="UniProtKB-SubCell"/>
</dbReference>
<reference evidence="9 10" key="1">
    <citation type="journal article" date="2016" name="Nat. Commun.">
        <title>Thousands of microbial genomes shed light on interconnected biogeochemical processes in an aquifer system.</title>
        <authorList>
            <person name="Anantharaman K."/>
            <person name="Brown C.T."/>
            <person name="Hug L.A."/>
            <person name="Sharon I."/>
            <person name="Castelle C.J."/>
            <person name="Probst A.J."/>
            <person name="Thomas B.C."/>
            <person name="Singh A."/>
            <person name="Wilkins M.J."/>
            <person name="Karaoz U."/>
            <person name="Brodie E.L."/>
            <person name="Williams K.H."/>
            <person name="Hubbard S.S."/>
            <person name="Banfield J.F."/>
        </authorList>
    </citation>
    <scope>NUCLEOTIDE SEQUENCE [LARGE SCALE GENOMIC DNA]</scope>
</reference>
<evidence type="ECO:0000256" key="4">
    <source>
        <dbReference type="ARBA" id="ARBA00022692"/>
    </source>
</evidence>
<comment type="similarity">
    <text evidence="7">Belongs to the glycosyltransferase 87 family.</text>
</comment>
<organism evidence="9 10">
    <name type="scientific">Candidatus Woesebacteria bacterium RIFCSPLOWO2_01_FULL_39_25</name>
    <dbReference type="NCBI Taxonomy" id="1802521"/>
    <lineage>
        <taxon>Bacteria</taxon>
        <taxon>Candidatus Woeseibacteriota</taxon>
    </lineage>
</organism>
<dbReference type="GO" id="GO:0016758">
    <property type="term" value="F:hexosyltransferase activity"/>
    <property type="evidence" value="ECO:0007669"/>
    <property type="project" value="InterPro"/>
</dbReference>
<comment type="subcellular location">
    <subcellularLocation>
        <location evidence="1">Cell membrane</location>
        <topology evidence="1">Multi-pass membrane protein</topology>
    </subcellularLocation>
</comment>
<gene>
    <name evidence="9" type="ORF">A2893_01650</name>
</gene>
<feature type="transmembrane region" description="Helical" evidence="8">
    <location>
        <begin position="221"/>
        <end position="244"/>
    </location>
</feature>
<evidence type="ECO:0000256" key="8">
    <source>
        <dbReference type="SAM" id="Phobius"/>
    </source>
</evidence>
<feature type="transmembrane region" description="Helical" evidence="8">
    <location>
        <begin position="19"/>
        <end position="38"/>
    </location>
</feature>
<comment type="caution">
    <text evidence="9">The sequence shown here is derived from an EMBL/GenBank/DDBJ whole genome shotgun (WGS) entry which is preliminary data.</text>
</comment>
<proteinExistence type="inferred from homology"/>
<feature type="transmembrane region" description="Helical" evidence="8">
    <location>
        <begin position="117"/>
        <end position="137"/>
    </location>
</feature>
<evidence type="ECO:0000313" key="10">
    <source>
        <dbReference type="Proteomes" id="UP000176725"/>
    </source>
</evidence>
<dbReference type="InterPro" id="IPR018584">
    <property type="entry name" value="GT87"/>
</dbReference>
<dbReference type="AlphaFoldDB" id="A0A1F8BMS7"/>